<dbReference type="PANTHER" id="PTHR22754:SF32">
    <property type="entry name" value="DISCO-INTERACTING PROTEIN 2"/>
    <property type="match status" value="1"/>
</dbReference>
<dbReference type="GO" id="GO:0071766">
    <property type="term" value="P:Actinobacterium-type cell wall biogenesis"/>
    <property type="evidence" value="ECO:0007669"/>
    <property type="project" value="UniProtKB-ARBA"/>
</dbReference>
<dbReference type="GO" id="GO:0070566">
    <property type="term" value="F:adenylyltransferase activity"/>
    <property type="evidence" value="ECO:0007669"/>
    <property type="project" value="TreeGrafter"/>
</dbReference>
<dbReference type="InterPro" id="IPR020845">
    <property type="entry name" value="AMP-binding_CS"/>
</dbReference>
<keyword evidence="2" id="KW-0436">Ligase</keyword>
<evidence type="ECO:0000256" key="3">
    <source>
        <dbReference type="SAM" id="Phobius"/>
    </source>
</evidence>
<dbReference type="GO" id="GO:0006633">
    <property type="term" value="P:fatty acid biosynthetic process"/>
    <property type="evidence" value="ECO:0007669"/>
    <property type="project" value="TreeGrafter"/>
</dbReference>
<dbReference type="InterPro" id="IPR045851">
    <property type="entry name" value="AMP-bd_C_sf"/>
</dbReference>
<keyword evidence="3" id="KW-0472">Membrane</keyword>
<dbReference type="GO" id="GO:0016874">
    <property type="term" value="F:ligase activity"/>
    <property type="evidence" value="ECO:0007669"/>
    <property type="project" value="UniProtKB-KW"/>
</dbReference>
<dbReference type="PANTHER" id="PTHR22754">
    <property type="entry name" value="DISCO-INTERACTING PROTEIN 2 DIP2 -RELATED"/>
    <property type="match status" value="1"/>
</dbReference>
<feature type="domain" description="AMP-dependent synthetase/ligase" evidence="4">
    <location>
        <begin position="15"/>
        <end position="389"/>
    </location>
</feature>
<comment type="caution">
    <text evidence="5">The sequence shown here is derived from an EMBL/GenBank/DDBJ whole genome shotgun (WGS) entry which is preliminary data.</text>
</comment>
<evidence type="ECO:0000313" key="6">
    <source>
        <dbReference type="Proteomes" id="UP000077752"/>
    </source>
</evidence>
<name>A0A177SVN7_PSEPU</name>
<comment type="similarity">
    <text evidence="1">Belongs to the ATP-dependent AMP-binding enzyme family.</text>
</comment>
<dbReference type="SUPFAM" id="SSF56801">
    <property type="entry name" value="Acetyl-CoA synthetase-like"/>
    <property type="match status" value="1"/>
</dbReference>
<dbReference type="PROSITE" id="PS00455">
    <property type="entry name" value="AMP_BINDING"/>
    <property type="match status" value="1"/>
</dbReference>
<dbReference type="EMBL" id="LUCV01000006">
    <property type="protein sequence ID" value="OAI94390.1"/>
    <property type="molecule type" value="Genomic_DNA"/>
</dbReference>
<dbReference type="FunFam" id="3.40.50.12780:FF:000013">
    <property type="entry name" value="Long-chain-fatty-acid--AMP ligase FadD32"/>
    <property type="match status" value="1"/>
</dbReference>
<dbReference type="InterPro" id="IPR040097">
    <property type="entry name" value="FAAL/FAAC"/>
</dbReference>
<organism evidence="5 6">
    <name type="scientific">Pseudomonas putida</name>
    <name type="common">Arthrobacter siderocapsulatus</name>
    <dbReference type="NCBI Taxonomy" id="303"/>
    <lineage>
        <taxon>Bacteria</taxon>
        <taxon>Pseudomonadati</taxon>
        <taxon>Pseudomonadota</taxon>
        <taxon>Gammaproteobacteria</taxon>
        <taxon>Pseudomonadales</taxon>
        <taxon>Pseudomonadaceae</taxon>
        <taxon>Pseudomonas</taxon>
    </lineage>
</organism>
<evidence type="ECO:0000256" key="1">
    <source>
        <dbReference type="ARBA" id="ARBA00006432"/>
    </source>
</evidence>
<sequence>MMVLDRAATILDCLDHYAATQPEAPAYTFIGHKDEDRQVLSYGELQRRACAYAAVLKQAGLAQRNVLLLFPTGLDFVIAFFACAYAQAVPIPANLARNSHHYTRLGQIVKNAGAVAVLTVAELRASVAEGLAADLAFHCEPPASASASPVLERPGPEQLAFIQYTSGSTGVPKGVMIRHGQLIANERAIQSVSRLDEGFVGAGWLPQFHDMGLIGALLQPIALGGHYLFMAPMHFLQRPLRWLSLLSQSRAVATAAPNFALALCVQAEMDERSAAQLDLSALRILFCGAEPVSATVLEQFEAKFARCGLRPGTVVPCYGLAEATLIVSGGTTTDGLRSLDVEGKALVSCGPAVRDHRVAIVDPESRAVLADGQTGEVWFAGPSVAAGYWANAEASAATFAATTACGQGPWMRTGDLGLLHGGALYIAGRIKELIILRGRNLHPHDLEASLREALPALAKAAVAVFAVEDGGPSRVVACIEFPRRDRAAAGLDFPRLCREARAVLMSAHEVRLEGIVFLYQGGIPRTSSGKVQRHLCAARYLDGSLEDHRLLLHSTRLSVPSCLEAIAP</sequence>
<dbReference type="RefSeq" id="WP_064301678.1">
    <property type="nucleotide sequence ID" value="NZ_LUCV01000006.1"/>
</dbReference>
<protein>
    <recommendedName>
        <fullName evidence="4">AMP-dependent synthetase/ligase domain-containing protein</fullName>
    </recommendedName>
</protein>
<evidence type="ECO:0000313" key="5">
    <source>
        <dbReference type="EMBL" id="OAI94390.1"/>
    </source>
</evidence>
<dbReference type="Gene3D" id="3.40.50.12780">
    <property type="entry name" value="N-terminal domain of ligase-like"/>
    <property type="match status" value="1"/>
</dbReference>
<reference evidence="5 6" key="1">
    <citation type="submission" date="2016-03" db="EMBL/GenBank/DDBJ databases">
        <title>Draft Genome Assembly of Pseudomonas putida strain CBF10-2.</title>
        <authorList>
            <person name="Iyer R.S."/>
            <person name="Damania A."/>
        </authorList>
    </citation>
    <scope>NUCLEOTIDE SEQUENCE [LARGE SCALE GENOMIC DNA]</scope>
    <source>
        <strain evidence="5 6">CBF10-2</strain>
    </source>
</reference>
<dbReference type="InterPro" id="IPR042099">
    <property type="entry name" value="ANL_N_sf"/>
</dbReference>
<keyword evidence="3" id="KW-0812">Transmembrane</keyword>
<accession>A0A177SVN7</accession>
<dbReference type="GO" id="GO:0005886">
    <property type="term" value="C:plasma membrane"/>
    <property type="evidence" value="ECO:0007669"/>
    <property type="project" value="TreeGrafter"/>
</dbReference>
<dbReference type="InterPro" id="IPR000873">
    <property type="entry name" value="AMP-dep_synth/lig_dom"/>
</dbReference>
<dbReference type="Proteomes" id="UP000077752">
    <property type="component" value="Unassembled WGS sequence"/>
</dbReference>
<keyword evidence="3" id="KW-1133">Transmembrane helix</keyword>
<proteinExistence type="inferred from homology"/>
<gene>
    <name evidence="5" type="ORF">AYO28_09090</name>
</gene>
<evidence type="ECO:0000259" key="4">
    <source>
        <dbReference type="Pfam" id="PF00501"/>
    </source>
</evidence>
<dbReference type="Pfam" id="PF00501">
    <property type="entry name" value="AMP-binding"/>
    <property type="match status" value="1"/>
</dbReference>
<dbReference type="AlphaFoldDB" id="A0A177SVN7"/>
<dbReference type="CDD" id="cd05931">
    <property type="entry name" value="FAAL"/>
    <property type="match status" value="1"/>
</dbReference>
<dbReference type="Gene3D" id="3.30.300.30">
    <property type="match status" value="1"/>
</dbReference>
<evidence type="ECO:0000256" key="2">
    <source>
        <dbReference type="ARBA" id="ARBA00022598"/>
    </source>
</evidence>
<feature type="transmembrane region" description="Helical" evidence="3">
    <location>
        <begin position="66"/>
        <end position="88"/>
    </location>
</feature>